<organism evidence="2 3">
    <name type="scientific">Caerostris darwini</name>
    <dbReference type="NCBI Taxonomy" id="1538125"/>
    <lineage>
        <taxon>Eukaryota</taxon>
        <taxon>Metazoa</taxon>
        <taxon>Ecdysozoa</taxon>
        <taxon>Arthropoda</taxon>
        <taxon>Chelicerata</taxon>
        <taxon>Arachnida</taxon>
        <taxon>Araneae</taxon>
        <taxon>Araneomorphae</taxon>
        <taxon>Entelegynae</taxon>
        <taxon>Araneoidea</taxon>
        <taxon>Araneidae</taxon>
        <taxon>Caerostris</taxon>
    </lineage>
</organism>
<evidence type="ECO:0000313" key="3">
    <source>
        <dbReference type="Proteomes" id="UP001054837"/>
    </source>
</evidence>
<evidence type="ECO:0000256" key="1">
    <source>
        <dbReference type="SAM" id="MobiDB-lite"/>
    </source>
</evidence>
<comment type="caution">
    <text evidence="2">The sequence shown here is derived from an EMBL/GenBank/DDBJ whole genome shotgun (WGS) entry which is preliminary data.</text>
</comment>
<gene>
    <name evidence="2" type="ORF">CDAR_381921</name>
</gene>
<accession>A0AAV4V4Q9</accession>
<reference evidence="2 3" key="1">
    <citation type="submission" date="2021-06" db="EMBL/GenBank/DDBJ databases">
        <title>Caerostris darwini draft genome.</title>
        <authorList>
            <person name="Kono N."/>
            <person name="Arakawa K."/>
        </authorList>
    </citation>
    <scope>NUCLEOTIDE SEQUENCE [LARGE SCALE GENOMIC DNA]</scope>
</reference>
<name>A0AAV4V4Q9_9ARAC</name>
<keyword evidence="3" id="KW-1185">Reference proteome</keyword>
<feature type="region of interest" description="Disordered" evidence="1">
    <location>
        <begin position="91"/>
        <end position="117"/>
    </location>
</feature>
<proteinExistence type="predicted"/>
<protein>
    <submittedName>
        <fullName evidence="2">Uncharacterized protein</fullName>
    </submittedName>
</protein>
<sequence>MGNSYPPHRIFNQVAFYQKQVLLATPQHKCGNFKCDIKLTAMYYLKIAGAASIPSHVVSLRSLFFLLVRFPLQMPPAVDCRRGWRGVGRKGLRERIPPQKSDPSRIGFTASQIPAPD</sequence>
<evidence type="ECO:0000313" key="2">
    <source>
        <dbReference type="EMBL" id="GIY65271.1"/>
    </source>
</evidence>
<dbReference type="Proteomes" id="UP001054837">
    <property type="component" value="Unassembled WGS sequence"/>
</dbReference>
<dbReference type="AlphaFoldDB" id="A0AAV4V4Q9"/>
<dbReference type="EMBL" id="BPLQ01012408">
    <property type="protein sequence ID" value="GIY65271.1"/>
    <property type="molecule type" value="Genomic_DNA"/>
</dbReference>